<organism evidence="2">
    <name type="scientific">marine metagenome</name>
    <dbReference type="NCBI Taxonomy" id="408172"/>
    <lineage>
        <taxon>unclassified sequences</taxon>
        <taxon>metagenomes</taxon>
        <taxon>ecological metagenomes</taxon>
    </lineage>
</organism>
<proteinExistence type="predicted"/>
<dbReference type="SUPFAM" id="SSF49464">
    <property type="entry name" value="Carboxypeptidase regulatory domain-like"/>
    <property type="match status" value="1"/>
</dbReference>
<feature type="non-terminal residue" evidence="2">
    <location>
        <position position="302"/>
    </location>
</feature>
<dbReference type="Gene3D" id="2.170.130.10">
    <property type="entry name" value="TonB-dependent receptor, plug domain"/>
    <property type="match status" value="1"/>
</dbReference>
<reference evidence="2" key="1">
    <citation type="submission" date="2018-05" db="EMBL/GenBank/DDBJ databases">
        <authorList>
            <person name="Lanie J.A."/>
            <person name="Ng W.-L."/>
            <person name="Kazmierczak K.M."/>
            <person name="Andrzejewski T.M."/>
            <person name="Davidsen T.M."/>
            <person name="Wayne K.J."/>
            <person name="Tettelin H."/>
            <person name="Glass J.I."/>
            <person name="Rusch D."/>
            <person name="Podicherti R."/>
            <person name="Tsui H.-C.T."/>
            <person name="Winkler M.E."/>
        </authorList>
    </citation>
    <scope>NUCLEOTIDE SEQUENCE</scope>
</reference>
<feature type="domain" description="TonB-dependent receptor plug" evidence="1">
    <location>
        <begin position="123"/>
        <end position="226"/>
    </location>
</feature>
<dbReference type="InterPro" id="IPR008969">
    <property type="entry name" value="CarboxyPept-like_regulatory"/>
</dbReference>
<dbReference type="Pfam" id="PF13715">
    <property type="entry name" value="CarbopepD_reg_2"/>
    <property type="match status" value="1"/>
</dbReference>
<protein>
    <recommendedName>
        <fullName evidence="1">TonB-dependent receptor plug domain-containing protein</fullName>
    </recommendedName>
</protein>
<dbReference type="Gene3D" id="2.60.40.1120">
    <property type="entry name" value="Carboxypeptidase-like, regulatory domain"/>
    <property type="match status" value="1"/>
</dbReference>
<name>A0A381Z8T6_9ZZZZ</name>
<dbReference type="InterPro" id="IPR037066">
    <property type="entry name" value="Plug_dom_sf"/>
</dbReference>
<gene>
    <name evidence="2" type="ORF">METZ01_LOCUS138453</name>
</gene>
<dbReference type="PROSITE" id="PS52016">
    <property type="entry name" value="TONB_DEPENDENT_REC_3"/>
    <property type="match status" value="1"/>
</dbReference>
<dbReference type="AlphaFoldDB" id="A0A381Z8T6"/>
<dbReference type="InterPro" id="IPR039426">
    <property type="entry name" value="TonB-dep_rcpt-like"/>
</dbReference>
<dbReference type="EMBL" id="UINC01020368">
    <property type="protein sequence ID" value="SVA85599.1"/>
    <property type="molecule type" value="Genomic_DNA"/>
</dbReference>
<feature type="non-terminal residue" evidence="2">
    <location>
        <position position="1"/>
    </location>
</feature>
<dbReference type="Pfam" id="PF07715">
    <property type="entry name" value="Plug"/>
    <property type="match status" value="1"/>
</dbReference>
<evidence type="ECO:0000259" key="1">
    <source>
        <dbReference type="Pfam" id="PF07715"/>
    </source>
</evidence>
<evidence type="ECO:0000313" key="2">
    <source>
        <dbReference type="EMBL" id="SVA85599.1"/>
    </source>
</evidence>
<dbReference type="InterPro" id="IPR012910">
    <property type="entry name" value="Plug_dom"/>
</dbReference>
<accession>A0A381Z8T6</accession>
<sequence length="302" mass="33105">MKQIWIAGIIIVIGLSSILNGSDGLLTGRVRDTNTHQPLIGVNIIISGTDLGSATDSLGNFMIKNIPVGSYDVNASMIGYKPITRPNVHIVPKRASVANFDLHPTVLEGDDIVVTGNYFEKTKDAVTSNRTIDIEEIRSDPVGVYDIMAMMQALPSVISGNDQSNEVIVRGGMHNENLFVMDYLEIPFPNHFPQQGKGGGPVTMVETDFIERIDFYAGAFPARYGEKLSSVMDVKLRDGNRERHLGQLSMNMAGFGGNIEGPLMKDGSYLLSLQRSFLDFVMRGTGLQAIPEYWTSQGKLTF</sequence>
<dbReference type="SUPFAM" id="SSF56935">
    <property type="entry name" value="Porins"/>
    <property type="match status" value="1"/>
</dbReference>